<name>A0A9C6U577_FRAOC</name>
<dbReference type="Proteomes" id="UP000504606">
    <property type="component" value="Unplaced"/>
</dbReference>
<evidence type="ECO:0000259" key="1">
    <source>
        <dbReference type="PROSITE" id="PS50181"/>
    </source>
</evidence>
<dbReference type="PROSITE" id="PS50181">
    <property type="entry name" value="FBOX"/>
    <property type="match status" value="1"/>
</dbReference>
<evidence type="ECO:0000313" key="3">
    <source>
        <dbReference type="RefSeq" id="XP_052126460.1"/>
    </source>
</evidence>
<sequence length="254" mass="28487">MLTRRKRAMMLLQAPPAPPIEEATIQEVTLLSLPDVPLLQVLSLLPVRDLGAAGLASPRLAALTRTHATLWRGKETAELFYFEDVDGLLDLLRVMPPVHKLKFVVRRSPIVVAQFDSFTRFSRANAFTTLALEGPDTESCAGVVRELKPHLEYLEVSGVERGVGVLFHNLLGARALRTLEVRFESYFSKCAFRWPWAPAVALPRLRTVALKSEGEYFDGSRIRGPDPSLLDALRSLLRAHRLLTDCCRSRRVLH</sequence>
<dbReference type="Pfam" id="PF12937">
    <property type="entry name" value="F-box-like"/>
    <property type="match status" value="1"/>
</dbReference>
<dbReference type="InterPro" id="IPR001810">
    <property type="entry name" value="F-box_dom"/>
</dbReference>
<dbReference type="GeneID" id="113206815"/>
<dbReference type="AlphaFoldDB" id="A0A9C6U577"/>
<dbReference type="SUPFAM" id="SSF81383">
    <property type="entry name" value="F-box domain"/>
    <property type="match status" value="1"/>
</dbReference>
<feature type="domain" description="F-box" evidence="1">
    <location>
        <begin position="27"/>
        <end position="74"/>
    </location>
</feature>
<evidence type="ECO:0000313" key="2">
    <source>
        <dbReference type="Proteomes" id="UP000504606"/>
    </source>
</evidence>
<dbReference type="InterPro" id="IPR036047">
    <property type="entry name" value="F-box-like_dom_sf"/>
</dbReference>
<dbReference type="KEGG" id="foc:113206815"/>
<keyword evidence="2" id="KW-1185">Reference proteome</keyword>
<proteinExistence type="predicted"/>
<protein>
    <submittedName>
        <fullName evidence="3">Uncharacterized protein LOC113206815</fullName>
    </submittedName>
</protein>
<organism evidence="2 3">
    <name type="scientific">Frankliniella occidentalis</name>
    <name type="common">Western flower thrips</name>
    <name type="synonym">Euthrips occidentalis</name>
    <dbReference type="NCBI Taxonomy" id="133901"/>
    <lineage>
        <taxon>Eukaryota</taxon>
        <taxon>Metazoa</taxon>
        <taxon>Ecdysozoa</taxon>
        <taxon>Arthropoda</taxon>
        <taxon>Hexapoda</taxon>
        <taxon>Insecta</taxon>
        <taxon>Pterygota</taxon>
        <taxon>Neoptera</taxon>
        <taxon>Paraneoptera</taxon>
        <taxon>Thysanoptera</taxon>
        <taxon>Terebrantia</taxon>
        <taxon>Thripoidea</taxon>
        <taxon>Thripidae</taxon>
        <taxon>Frankliniella</taxon>
    </lineage>
</organism>
<accession>A0A9C6U577</accession>
<reference evidence="3" key="1">
    <citation type="submission" date="2025-08" db="UniProtKB">
        <authorList>
            <consortium name="RefSeq"/>
        </authorList>
    </citation>
    <scope>IDENTIFICATION</scope>
    <source>
        <tissue evidence="3">Whole organism</tissue>
    </source>
</reference>
<gene>
    <name evidence="3" type="primary">LOC113206815</name>
</gene>
<dbReference type="RefSeq" id="XP_052126460.1">
    <property type="nucleotide sequence ID" value="XM_052270500.1"/>
</dbReference>